<dbReference type="GO" id="GO:0004674">
    <property type="term" value="F:protein serine/threonine kinase activity"/>
    <property type="evidence" value="ECO:0007669"/>
    <property type="project" value="UniProtKB-KW"/>
</dbReference>
<reference evidence="7" key="1">
    <citation type="submission" date="2022-11" db="UniProtKB">
        <authorList>
            <consortium name="EnsemblMetazoa"/>
        </authorList>
    </citation>
    <scope>IDENTIFICATION</scope>
</reference>
<evidence type="ECO:0000256" key="4">
    <source>
        <dbReference type="RuleBase" id="RU000304"/>
    </source>
</evidence>
<feature type="domain" description="Protein kinase" evidence="6">
    <location>
        <begin position="134"/>
        <end position="382"/>
    </location>
</feature>
<dbReference type="InterPro" id="IPR050167">
    <property type="entry name" value="Ser_Thr_protein_kinase"/>
</dbReference>
<dbReference type="Gene3D" id="1.10.510.10">
    <property type="entry name" value="Transferase(Phosphotransferase) domain 1"/>
    <property type="match status" value="1"/>
</dbReference>
<feature type="compositionally biased region" description="Pro residues" evidence="5">
    <location>
        <begin position="68"/>
        <end position="89"/>
    </location>
</feature>
<evidence type="ECO:0000256" key="3">
    <source>
        <dbReference type="PROSITE-ProRule" id="PRU10141"/>
    </source>
</evidence>
<dbReference type="PROSITE" id="PS00108">
    <property type="entry name" value="PROTEIN_KINASE_ST"/>
    <property type="match status" value="1"/>
</dbReference>
<keyword evidence="4" id="KW-0808">Transferase</keyword>
<accession>A0A913Z827</accession>
<dbReference type="Proteomes" id="UP000887568">
    <property type="component" value="Unplaced"/>
</dbReference>
<evidence type="ECO:0000256" key="5">
    <source>
        <dbReference type="SAM" id="MobiDB-lite"/>
    </source>
</evidence>
<organism evidence="7 8">
    <name type="scientific">Patiria miniata</name>
    <name type="common">Bat star</name>
    <name type="synonym">Asterina miniata</name>
    <dbReference type="NCBI Taxonomy" id="46514"/>
    <lineage>
        <taxon>Eukaryota</taxon>
        <taxon>Metazoa</taxon>
        <taxon>Echinodermata</taxon>
        <taxon>Eleutherozoa</taxon>
        <taxon>Asterozoa</taxon>
        <taxon>Asteroidea</taxon>
        <taxon>Valvatacea</taxon>
        <taxon>Valvatida</taxon>
        <taxon>Asterinidae</taxon>
        <taxon>Patiria</taxon>
    </lineage>
</organism>
<protein>
    <recommendedName>
        <fullName evidence="6">Protein kinase domain-containing protein</fullName>
    </recommendedName>
</protein>
<dbReference type="OrthoDB" id="5960454at2759"/>
<comment type="similarity">
    <text evidence="4">Belongs to the protein kinase superfamily.</text>
</comment>
<keyword evidence="4" id="KW-0723">Serine/threonine-protein kinase</keyword>
<name>A0A913Z827_PATMI</name>
<proteinExistence type="inferred from homology"/>
<evidence type="ECO:0000313" key="8">
    <source>
        <dbReference type="Proteomes" id="UP000887568"/>
    </source>
</evidence>
<dbReference type="GO" id="GO:0005524">
    <property type="term" value="F:ATP binding"/>
    <property type="evidence" value="ECO:0007669"/>
    <property type="project" value="UniProtKB-UniRule"/>
</dbReference>
<keyword evidence="1 3" id="KW-0547">Nucleotide-binding</keyword>
<dbReference type="EnsemblMetazoa" id="XM_038191959.1">
    <property type="protein sequence ID" value="XP_038047887.1"/>
    <property type="gene ID" value="LOC119721981"/>
</dbReference>
<dbReference type="RefSeq" id="XP_038047887.1">
    <property type="nucleotide sequence ID" value="XM_038191959.1"/>
</dbReference>
<feature type="compositionally biased region" description="Low complexity" evidence="5">
    <location>
        <begin position="23"/>
        <end position="38"/>
    </location>
</feature>
<evidence type="ECO:0000256" key="1">
    <source>
        <dbReference type="ARBA" id="ARBA00022741"/>
    </source>
</evidence>
<feature type="binding site" evidence="3">
    <location>
        <position position="162"/>
    </location>
    <ligand>
        <name>ATP</name>
        <dbReference type="ChEBI" id="CHEBI:30616"/>
    </ligand>
</feature>
<evidence type="ECO:0000313" key="7">
    <source>
        <dbReference type="EnsemblMetazoa" id="XP_038047887.1"/>
    </source>
</evidence>
<dbReference type="SMART" id="SM00220">
    <property type="entry name" value="S_TKc"/>
    <property type="match status" value="1"/>
</dbReference>
<dbReference type="PROSITE" id="PS50011">
    <property type="entry name" value="PROTEIN_KINASE_DOM"/>
    <property type="match status" value="1"/>
</dbReference>
<dbReference type="PANTHER" id="PTHR23257">
    <property type="entry name" value="SERINE-THREONINE PROTEIN KINASE"/>
    <property type="match status" value="1"/>
</dbReference>
<dbReference type="Pfam" id="PF00069">
    <property type="entry name" value="Pkinase"/>
    <property type="match status" value="1"/>
</dbReference>
<dbReference type="OMA" id="ITTKHAN"/>
<dbReference type="InterPro" id="IPR011009">
    <property type="entry name" value="Kinase-like_dom_sf"/>
</dbReference>
<keyword evidence="2 3" id="KW-0067">ATP-binding</keyword>
<dbReference type="GO" id="GO:0007165">
    <property type="term" value="P:signal transduction"/>
    <property type="evidence" value="ECO:0007669"/>
    <property type="project" value="TreeGrafter"/>
</dbReference>
<feature type="region of interest" description="Disordered" evidence="5">
    <location>
        <begin position="1"/>
        <end position="99"/>
    </location>
</feature>
<keyword evidence="8" id="KW-1185">Reference proteome</keyword>
<dbReference type="AlphaFoldDB" id="A0A913Z827"/>
<dbReference type="GeneID" id="119721981"/>
<evidence type="ECO:0000259" key="6">
    <source>
        <dbReference type="PROSITE" id="PS50011"/>
    </source>
</evidence>
<dbReference type="PROSITE" id="PS00107">
    <property type="entry name" value="PROTEIN_KINASE_ATP"/>
    <property type="match status" value="1"/>
</dbReference>
<dbReference type="InterPro" id="IPR017441">
    <property type="entry name" value="Protein_kinase_ATP_BS"/>
</dbReference>
<evidence type="ECO:0000256" key="2">
    <source>
        <dbReference type="ARBA" id="ARBA00022840"/>
    </source>
</evidence>
<dbReference type="SUPFAM" id="SSF56112">
    <property type="entry name" value="Protein kinase-like (PK-like)"/>
    <property type="match status" value="1"/>
</dbReference>
<dbReference type="InterPro" id="IPR000719">
    <property type="entry name" value="Prot_kinase_dom"/>
</dbReference>
<keyword evidence="4" id="KW-0418">Kinase</keyword>
<dbReference type="GO" id="GO:0005737">
    <property type="term" value="C:cytoplasm"/>
    <property type="evidence" value="ECO:0007669"/>
    <property type="project" value="TreeGrafter"/>
</dbReference>
<dbReference type="InterPro" id="IPR008271">
    <property type="entry name" value="Ser/Thr_kinase_AS"/>
</dbReference>
<sequence>MVAPELPVSPSSLASCGSPLATPSLAVPSQASSSSPEATHGLAATPSQKALPTGTLAAHLSQTAPPSQASPPSPAAAQSPPAPPSPAAPLSPAVPLSSGDAPKPVMPEIVYHPHLGCRMYSRRDIKPAVVGRFGQSRGMVGEGAFAQVTAVRLPDNTVAAAKVLQAHDSEGPLWQEIIAVAAVGEHPSFPMLYGVVEQKPIRTMLYEFVGDKNTLSVTTLQDALDWTGTPSALSRKTWLRIVRNVCEGLLHMHNVDYVHCDIKADNILLFDVNDGKKTRRYAKIIDLGNACLEVAGPWLRIPEHLINQMYLECPQMAPEVMEGDSPFNKPAEVYALGDLLIKIGKAAGIRRLRCVGKKCQHADFRKRPTMAGICKKMSKHWK</sequence>